<keyword evidence="3" id="KW-1185">Reference proteome</keyword>
<organism evidence="2 3">
    <name type="scientific">Sesamum angolense</name>
    <dbReference type="NCBI Taxonomy" id="2727404"/>
    <lineage>
        <taxon>Eukaryota</taxon>
        <taxon>Viridiplantae</taxon>
        <taxon>Streptophyta</taxon>
        <taxon>Embryophyta</taxon>
        <taxon>Tracheophyta</taxon>
        <taxon>Spermatophyta</taxon>
        <taxon>Magnoliopsida</taxon>
        <taxon>eudicotyledons</taxon>
        <taxon>Gunneridae</taxon>
        <taxon>Pentapetalae</taxon>
        <taxon>asterids</taxon>
        <taxon>lamiids</taxon>
        <taxon>Lamiales</taxon>
        <taxon>Pedaliaceae</taxon>
        <taxon>Sesamum</taxon>
    </lineage>
</organism>
<sequence>MGTEMKQARDKGQKVTESVGAPVASQNFERSKTEAEYSKDNHPEKRDKGQQVNDNQVEQIQSHGKQGNLEIDNTGTTTRLSPDSETDQGAAILESTSYTTLKAQGENYINNMDSFNLDDPLMAELLDRDWEAEKNINSSSKTTFHNEEGNLGGLDHELRSTSKLKATGKASRRSPKSGDKDSKSTTTTGTRILLRGECSNRRQRNKLLSEMDIIEIQATLEASEIEAQDIQESSDKEEAVTPIFNRFQSLEDSDSLLELDPELQVIPNSTDSTPGDYIHDQGLDSGILPQPQAQVGEHEINQNVNVKSLESNLQEHILEDSVISNRLKRNNSMEDNSIKTGKAAGKGKKNKGNSAIRTFPKRHTRFGFYSVFSSISNKIWCLAQFGFDIQVLKRLSLDKVPWIVGGDFNTMLHPHENRGGTINSLGSIEDFNAMVLDSGLTDAGFEGEPFNGLTKGLQQKLYRLKGHLKQWNRDIFGNVFSLVDQAKAAASEAEKQFDRLPSEANLINLNRQNVALAHALNLESEIWRQKKQLQMA</sequence>
<dbReference type="InterPro" id="IPR036691">
    <property type="entry name" value="Endo/exonu/phosph_ase_sf"/>
</dbReference>
<gene>
    <name evidence="2" type="ORF">Sango_2997600</name>
</gene>
<dbReference type="AlphaFoldDB" id="A0AAE1T455"/>
<name>A0AAE1T455_9LAMI</name>
<protein>
    <submittedName>
        <fullName evidence="2">Uncharacterized protein</fullName>
    </submittedName>
</protein>
<feature type="compositionally biased region" description="Basic and acidic residues" evidence="1">
    <location>
        <begin position="29"/>
        <end position="49"/>
    </location>
</feature>
<feature type="compositionally biased region" description="Polar residues" evidence="1">
    <location>
        <begin position="50"/>
        <end position="83"/>
    </location>
</feature>
<feature type="compositionally biased region" description="Basic and acidic residues" evidence="1">
    <location>
        <begin position="144"/>
        <end position="160"/>
    </location>
</feature>
<feature type="region of interest" description="Disordered" evidence="1">
    <location>
        <begin position="336"/>
        <end position="355"/>
    </location>
</feature>
<evidence type="ECO:0000256" key="1">
    <source>
        <dbReference type="SAM" id="MobiDB-lite"/>
    </source>
</evidence>
<dbReference type="Proteomes" id="UP001289374">
    <property type="component" value="Unassembled WGS sequence"/>
</dbReference>
<reference evidence="2" key="2">
    <citation type="journal article" date="2024" name="Plant">
        <title>Genomic evolution and insights into agronomic trait innovations of Sesamum species.</title>
        <authorList>
            <person name="Miao H."/>
            <person name="Wang L."/>
            <person name="Qu L."/>
            <person name="Liu H."/>
            <person name="Sun Y."/>
            <person name="Le M."/>
            <person name="Wang Q."/>
            <person name="Wei S."/>
            <person name="Zheng Y."/>
            <person name="Lin W."/>
            <person name="Duan Y."/>
            <person name="Cao H."/>
            <person name="Xiong S."/>
            <person name="Wang X."/>
            <person name="Wei L."/>
            <person name="Li C."/>
            <person name="Ma Q."/>
            <person name="Ju M."/>
            <person name="Zhao R."/>
            <person name="Li G."/>
            <person name="Mu C."/>
            <person name="Tian Q."/>
            <person name="Mei H."/>
            <person name="Zhang T."/>
            <person name="Gao T."/>
            <person name="Zhang H."/>
        </authorList>
    </citation>
    <scope>NUCLEOTIDE SEQUENCE</scope>
    <source>
        <strain evidence="2">K16</strain>
    </source>
</reference>
<proteinExistence type="predicted"/>
<accession>A0AAE1T455</accession>
<evidence type="ECO:0000313" key="2">
    <source>
        <dbReference type="EMBL" id="KAK4381125.1"/>
    </source>
</evidence>
<feature type="region of interest" description="Disordered" evidence="1">
    <location>
        <begin position="137"/>
        <end position="191"/>
    </location>
</feature>
<dbReference type="SUPFAM" id="SSF56219">
    <property type="entry name" value="DNase I-like"/>
    <property type="match status" value="1"/>
</dbReference>
<feature type="compositionally biased region" description="Basic and acidic residues" evidence="1">
    <location>
        <begin position="1"/>
        <end position="14"/>
    </location>
</feature>
<comment type="caution">
    <text evidence="2">The sequence shown here is derived from an EMBL/GenBank/DDBJ whole genome shotgun (WGS) entry which is preliminary data.</text>
</comment>
<feature type="region of interest" description="Disordered" evidence="1">
    <location>
        <begin position="1"/>
        <end position="88"/>
    </location>
</feature>
<dbReference type="EMBL" id="JACGWL010000946">
    <property type="protein sequence ID" value="KAK4381125.1"/>
    <property type="molecule type" value="Genomic_DNA"/>
</dbReference>
<reference evidence="2" key="1">
    <citation type="submission" date="2020-06" db="EMBL/GenBank/DDBJ databases">
        <authorList>
            <person name="Li T."/>
            <person name="Hu X."/>
            <person name="Zhang T."/>
            <person name="Song X."/>
            <person name="Zhang H."/>
            <person name="Dai N."/>
            <person name="Sheng W."/>
            <person name="Hou X."/>
            <person name="Wei L."/>
        </authorList>
    </citation>
    <scope>NUCLEOTIDE SEQUENCE</scope>
    <source>
        <strain evidence="2">K16</strain>
        <tissue evidence="2">Leaf</tissue>
    </source>
</reference>
<evidence type="ECO:0000313" key="3">
    <source>
        <dbReference type="Proteomes" id="UP001289374"/>
    </source>
</evidence>